<dbReference type="GO" id="GO:0004526">
    <property type="term" value="F:ribonuclease P activity"/>
    <property type="evidence" value="ECO:0007669"/>
    <property type="project" value="UniProtKB-UniRule"/>
</dbReference>
<evidence type="ECO:0000256" key="1">
    <source>
        <dbReference type="ARBA" id="ARBA00022490"/>
    </source>
</evidence>
<comment type="subcellular location">
    <subcellularLocation>
        <location evidence="6">Cytoplasm</location>
    </subcellularLocation>
</comment>
<keyword evidence="8" id="KW-1185">Reference proteome</keyword>
<reference evidence="7" key="1">
    <citation type="submission" date="2021-03" db="EMBL/GenBank/DDBJ databases">
        <title>Genomic Encyclopedia of Type Strains, Phase IV (KMG-IV): sequencing the most valuable type-strain genomes for metagenomic binning, comparative biology and taxonomic classification.</title>
        <authorList>
            <person name="Goeker M."/>
        </authorList>
    </citation>
    <scope>NUCLEOTIDE SEQUENCE</scope>
    <source>
        <strain evidence="7">DSM 26232</strain>
    </source>
</reference>
<evidence type="ECO:0000256" key="2">
    <source>
        <dbReference type="ARBA" id="ARBA00022694"/>
    </source>
</evidence>
<dbReference type="InterPro" id="IPR002738">
    <property type="entry name" value="RNase_P_p30"/>
</dbReference>
<evidence type="ECO:0000256" key="4">
    <source>
        <dbReference type="ARBA" id="ARBA00022759"/>
    </source>
</evidence>
<gene>
    <name evidence="6" type="primary">rnp3</name>
    <name evidence="7" type="ORF">J2753_001583</name>
</gene>
<evidence type="ECO:0000313" key="7">
    <source>
        <dbReference type="EMBL" id="MBP1987085.1"/>
    </source>
</evidence>
<comment type="catalytic activity">
    <reaction evidence="6">
        <text>Endonucleolytic cleavage of RNA, removing 5'-extranucleotides from tRNA precursor.</text>
        <dbReference type="EC" id="3.1.26.5"/>
    </reaction>
</comment>
<dbReference type="GO" id="GO:0005737">
    <property type="term" value="C:cytoplasm"/>
    <property type="evidence" value="ECO:0007669"/>
    <property type="project" value="UniProtKB-SubCell"/>
</dbReference>
<sequence>MSDDGGEGGDRNVDGSEEFGPFEAVYAHPVGQSTAARQVKTAAEFGFEGVVVRTREAEYDPGELAGRHNIDVVRGVEIDAQDPERASGAIGNHRSECVVLLVHGGTDALNRFAVEQDRVDVLTKPFDGEGDVNHVLVKEAVAHDVRIEFDLGPVLRDDGGTRVRRLRKLRKLRELIDYYDAPYVVSATPASHLRLRAPRELAAVGEQIGLGADGVREGLAEWGRLAARNRERLSESFISPGVKRGREEE</sequence>
<evidence type="ECO:0000256" key="3">
    <source>
        <dbReference type="ARBA" id="ARBA00022722"/>
    </source>
</evidence>
<dbReference type="Gene3D" id="3.20.20.140">
    <property type="entry name" value="Metal-dependent hydrolases"/>
    <property type="match status" value="1"/>
</dbReference>
<dbReference type="InterPro" id="IPR023539">
    <property type="entry name" value="RNase_P_comp-3_arc"/>
</dbReference>
<dbReference type="AlphaFoldDB" id="A0A8T4H0H2"/>
<organism evidence="7 8">
    <name type="scientific">Halolamina salifodinae</name>
    <dbReference type="NCBI Taxonomy" id="1202767"/>
    <lineage>
        <taxon>Archaea</taxon>
        <taxon>Methanobacteriati</taxon>
        <taxon>Methanobacteriota</taxon>
        <taxon>Stenosarchaea group</taxon>
        <taxon>Halobacteria</taxon>
        <taxon>Halobacteriales</taxon>
        <taxon>Haloferacaceae</taxon>
    </lineage>
</organism>
<proteinExistence type="inferred from homology"/>
<evidence type="ECO:0000256" key="6">
    <source>
        <dbReference type="HAMAP-Rule" id="MF_00756"/>
    </source>
</evidence>
<evidence type="ECO:0000313" key="8">
    <source>
        <dbReference type="Proteomes" id="UP000823736"/>
    </source>
</evidence>
<keyword evidence="1 6" id="KW-0963">Cytoplasm</keyword>
<keyword evidence="3 6" id="KW-0540">Nuclease</keyword>
<keyword evidence="2 6" id="KW-0819">tRNA processing</keyword>
<comment type="similarity">
    <text evidence="6">Belongs to the eukaryotic/archaeal RNase P protein component 3 family.</text>
</comment>
<keyword evidence="4 6" id="KW-0255">Endonuclease</keyword>
<dbReference type="GO" id="GO:0030677">
    <property type="term" value="C:ribonuclease P complex"/>
    <property type="evidence" value="ECO:0007669"/>
    <property type="project" value="UniProtKB-UniRule"/>
</dbReference>
<dbReference type="HAMAP" id="MF_00756">
    <property type="entry name" value="RNase_P_3"/>
    <property type="match status" value="1"/>
</dbReference>
<evidence type="ECO:0000256" key="5">
    <source>
        <dbReference type="ARBA" id="ARBA00022801"/>
    </source>
</evidence>
<comment type="function">
    <text evidence="6">Part of ribonuclease P, a protein complex that generates mature tRNA molecules by cleaving their 5'-ends.</text>
</comment>
<dbReference type="EMBL" id="JAGGLC010000003">
    <property type="protein sequence ID" value="MBP1987085.1"/>
    <property type="molecule type" value="Genomic_DNA"/>
</dbReference>
<dbReference type="EC" id="3.1.26.5" evidence="6"/>
<dbReference type="InterPro" id="IPR016195">
    <property type="entry name" value="Pol/histidinol_Pase-like"/>
</dbReference>
<name>A0A8T4H0H2_9EURY</name>
<dbReference type="GO" id="GO:0001682">
    <property type="term" value="P:tRNA 5'-leader removal"/>
    <property type="evidence" value="ECO:0007669"/>
    <property type="project" value="UniProtKB-UniRule"/>
</dbReference>
<comment type="subunit">
    <text evidence="6">Consists of a catalytic RNA component and at least 4-5 protein subunits.</text>
</comment>
<dbReference type="SUPFAM" id="SSF89550">
    <property type="entry name" value="PHP domain-like"/>
    <property type="match status" value="1"/>
</dbReference>
<keyword evidence="5 6" id="KW-0378">Hydrolase</keyword>
<dbReference type="Pfam" id="PF01876">
    <property type="entry name" value="RNase_P_p30"/>
    <property type="match status" value="1"/>
</dbReference>
<dbReference type="Proteomes" id="UP000823736">
    <property type="component" value="Unassembled WGS sequence"/>
</dbReference>
<accession>A0A8T4H0H2</accession>
<protein>
    <recommendedName>
        <fullName evidence="6">Ribonuclease P protein component 3</fullName>
        <shortName evidence="6">RNase P component 3</shortName>
        <ecNumber evidence="6">3.1.26.5</ecNumber>
    </recommendedName>
    <alternativeName>
        <fullName evidence="6">Rpp30</fullName>
    </alternativeName>
</protein>
<comment type="caution">
    <text evidence="7">The sequence shown here is derived from an EMBL/GenBank/DDBJ whole genome shotgun (WGS) entry which is preliminary data.</text>
</comment>